<evidence type="ECO:0000256" key="1">
    <source>
        <dbReference type="SAM" id="MobiDB-lite"/>
    </source>
</evidence>
<feature type="compositionally biased region" description="Acidic residues" evidence="1">
    <location>
        <begin position="403"/>
        <end position="412"/>
    </location>
</feature>
<dbReference type="Proteomes" id="UP001265746">
    <property type="component" value="Unassembled WGS sequence"/>
</dbReference>
<feature type="region of interest" description="Disordered" evidence="1">
    <location>
        <begin position="338"/>
        <end position="419"/>
    </location>
</feature>
<comment type="caution">
    <text evidence="2">The sequence shown here is derived from an EMBL/GenBank/DDBJ whole genome shotgun (WGS) entry which is preliminary data.</text>
</comment>
<sequence length="419" mass="48566">MSEEDARNWSLFLRQRRLKDQLRRLQNDYKDCYCPVGCRGTQYTHLPADLGPMAPEHQDLHGPHVRVSDPLPMTKYRNEFRTEEGLVVLAEARGMSDILLHRERTRATLRMSLQVYSHPQYARTGLRGYYAEMFLTRPGQQEIFMGIIHSWYIDRSTPRETWESVILYLHMDDDNSRPDMPDINDYFRSLYGDNNHNRDNNGALLPLAAVRRHHGARWARLNDDTDFVYISVIWIDQQASGNRIIDQAFELFYRLMVGGTLPAPYNLNRPLTLLLRPGLLQGDFIGVWRDREGGASPDEERTTNVISRVYERNGYMHLFDPGRYDILLMGRRVDARDHPAAPDDMATYPPAPPDSDLNTPSPRRQARGKPLNRLGLKPMGNIGKPLGPLQKQMEQFQSLQEGQQEDQQEDQPEDQRESH</sequence>
<proteinExistence type="predicted"/>
<accession>A0AAD9W6S3</accession>
<evidence type="ECO:0000313" key="3">
    <source>
        <dbReference type="Proteomes" id="UP001265746"/>
    </source>
</evidence>
<protein>
    <submittedName>
        <fullName evidence="2">Uncharacterized protein</fullName>
    </submittedName>
</protein>
<feature type="compositionally biased region" description="Low complexity" evidence="1">
    <location>
        <begin position="392"/>
        <end position="402"/>
    </location>
</feature>
<evidence type="ECO:0000313" key="2">
    <source>
        <dbReference type="EMBL" id="KAK2613157.1"/>
    </source>
</evidence>
<gene>
    <name evidence="2" type="ORF">N8I77_000084</name>
</gene>
<dbReference type="AlphaFoldDB" id="A0AAD9W6S3"/>
<organism evidence="2 3">
    <name type="scientific">Phomopsis amygdali</name>
    <name type="common">Fusicoccum amygdali</name>
    <dbReference type="NCBI Taxonomy" id="1214568"/>
    <lineage>
        <taxon>Eukaryota</taxon>
        <taxon>Fungi</taxon>
        <taxon>Dikarya</taxon>
        <taxon>Ascomycota</taxon>
        <taxon>Pezizomycotina</taxon>
        <taxon>Sordariomycetes</taxon>
        <taxon>Sordariomycetidae</taxon>
        <taxon>Diaporthales</taxon>
        <taxon>Diaporthaceae</taxon>
        <taxon>Diaporthe</taxon>
    </lineage>
</organism>
<name>A0AAD9W6S3_PHOAM</name>
<keyword evidence="3" id="KW-1185">Reference proteome</keyword>
<dbReference type="EMBL" id="JAUJFL010000001">
    <property type="protein sequence ID" value="KAK2613157.1"/>
    <property type="molecule type" value="Genomic_DNA"/>
</dbReference>
<reference evidence="2" key="1">
    <citation type="submission" date="2023-06" db="EMBL/GenBank/DDBJ databases">
        <authorList>
            <person name="Noh H."/>
        </authorList>
    </citation>
    <scope>NUCLEOTIDE SEQUENCE</scope>
    <source>
        <strain evidence="2">DUCC20226</strain>
    </source>
</reference>